<keyword evidence="3" id="KW-1185">Reference proteome</keyword>
<feature type="domain" description="Methyltransferase FkbM" evidence="1">
    <location>
        <begin position="69"/>
        <end position="192"/>
    </location>
</feature>
<proteinExistence type="predicted"/>
<comment type="caution">
    <text evidence="2">The sequence shown here is derived from an EMBL/GenBank/DDBJ whole genome shotgun (WGS) entry which is preliminary data.</text>
</comment>
<dbReference type="Proteomes" id="UP000295678">
    <property type="component" value="Unassembled WGS sequence"/>
</dbReference>
<keyword evidence="2" id="KW-0489">Methyltransferase</keyword>
<dbReference type="NCBIfam" id="TIGR01444">
    <property type="entry name" value="fkbM_fam"/>
    <property type="match status" value="1"/>
</dbReference>
<dbReference type="GO" id="GO:0008168">
    <property type="term" value="F:methyltransferase activity"/>
    <property type="evidence" value="ECO:0007669"/>
    <property type="project" value="UniProtKB-KW"/>
</dbReference>
<accession>A0A4R3MJM5</accession>
<name>A0A4R3MJM5_9HYPH</name>
<dbReference type="InterPro" id="IPR006342">
    <property type="entry name" value="FkbM_mtfrase"/>
</dbReference>
<evidence type="ECO:0000313" key="3">
    <source>
        <dbReference type="Proteomes" id="UP000295678"/>
    </source>
</evidence>
<organism evidence="2 3">
    <name type="scientific">Tepidamorphus gemmatus</name>
    <dbReference type="NCBI Taxonomy" id="747076"/>
    <lineage>
        <taxon>Bacteria</taxon>
        <taxon>Pseudomonadati</taxon>
        <taxon>Pseudomonadota</taxon>
        <taxon>Alphaproteobacteria</taxon>
        <taxon>Hyphomicrobiales</taxon>
        <taxon>Tepidamorphaceae</taxon>
        <taxon>Tepidamorphus</taxon>
    </lineage>
</organism>
<evidence type="ECO:0000259" key="1">
    <source>
        <dbReference type="Pfam" id="PF05050"/>
    </source>
</evidence>
<sequence>MFYRLSRHSRLHNTMRRIGYALLWRLPEGPLYGVGTRLRRHRLPYRLLRPGATVVQIGAPWDTLRAGRSRAVHFARLVGPMGRVMVLEPDPDSAAALRDFAGRHGLDNLTVLAKGAWSEAGELDFLRDPDHPAANLVEAFYASDRCDRDQFERTRIAVDRLDDVLAAAGIDRVDLLSITTNGSENDILEGMSTYRGRVCYVATIGTLAQYPALARLGFVRLGDDDRGTTFVDPVALAARAAN</sequence>
<dbReference type="RefSeq" id="WP_165926788.1">
    <property type="nucleotide sequence ID" value="NZ_SMAK01000002.1"/>
</dbReference>
<dbReference type="SUPFAM" id="SSF53335">
    <property type="entry name" value="S-adenosyl-L-methionine-dependent methyltransferases"/>
    <property type="match status" value="1"/>
</dbReference>
<dbReference type="InterPro" id="IPR029063">
    <property type="entry name" value="SAM-dependent_MTases_sf"/>
</dbReference>
<evidence type="ECO:0000313" key="2">
    <source>
        <dbReference type="EMBL" id="TCT12624.1"/>
    </source>
</evidence>
<protein>
    <submittedName>
        <fullName evidence="2">FkbM family methyltransferase</fullName>
    </submittedName>
</protein>
<keyword evidence="2" id="KW-0808">Transferase</keyword>
<dbReference type="EMBL" id="SMAK01000002">
    <property type="protein sequence ID" value="TCT12624.1"/>
    <property type="molecule type" value="Genomic_DNA"/>
</dbReference>
<reference evidence="2 3" key="1">
    <citation type="submission" date="2019-03" db="EMBL/GenBank/DDBJ databases">
        <title>Genomic Encyclopedia of Type Strains, Phase IV (KMG-IV): sequencing the most valuable type-strain genomes for metagenomic binning, comparative biology and taxonomic classification.</title>
        <authorList>
            <person name="Goeker M."/>
        </authorList>
    </citation>
    <scope>NUCLEOTIDE SEQUENCE [LARGE SCALE GENOMIC DNA]</scope>
    <source>
        <strain evidence="2 3">DSM 19345</strain>
    </source>
</reference>
<dbReference type="AlphaFoldDB" id="A0A4R3MJM5"/>
<dbReference type="Gene3D" id="3.40.50.150">
    <property type="entry name" value="Vaccinia Virus protein VP39"/>
    <property type="match status" value="1"/>
</dbReference>
<gene>
    <name evidence="2" type="ORF">EDC22_102309</name>
</gene>
<dbReference type="GO" id="GO:0032259">
    <property type="term" value="P:methylation"/>
    <property type="evidence" value="ECO:0007669"/>
    <property type="project" value="UniProtKB-KW"/>
</dbReference>
<dbReference type="Pfam" id="PF05050">
    <property type="entry name" value="Methyltransf_21"/>
    <property type="match status" value="1"/>
</dbReference>